<dbReference type="GO" id="GO:0010181">
    <property type="term" value="F:FMN binding"/>
    <property type="evidence" value="ECO:0007669"/>
    <property type="project" value="InterPro"/>
</dbReference>
<keyword evidence="3" id="KW-1185">Reference proteome</keyword>
<dbReference type="InterPro" id="IPR029039">
    <property type="entry name" value="Flavoprotein-like_sf"/>
</dbReference>
<proteinExistence type="predicted"/>
<dbReference type="AlphaFoldDB" id="A0A7L6N7J7"/>
<dbReference type="InterPro" id="IPR008254">
    <property type="entry name" value="Flavodoxin/NO_synth"/>
</dbReference>
<name>A0A7L6N7J7_9MOLU</name>
<protein>
    <recommendedName>
        <fullName evidence="1">Flavodoxin-like domain-containing protein</fullName>
    </recommendedName>
</protein>
<dbReference type="PANTHER" id="PTHR38030:SF2">
    <property type="entry name" value="PROTOPORPHYRINOGEN IX DEHYDROGENASE [QUINONE]"/>
    <property type="match status" value="1"/>
</dbReference>
<sequence>MNKILLVYASKKGMTETLAELIKEDLGQIDLVNINEKQADPKLYDKIIIGSPIYIGKIHKKIKAWIQQNQDSLLSKTTAVYLCGMNFNEEKQVIENNFTKSEINHLFIKYLGGAYRFDRLNFLEKFMIKKITGESQSRQEIHQDVFKELISYIQA</sequence>
<dbReference type="GO" id="GO:0006783">
    <property type="term" value="P:heme biosynthetic process"/>
    <property type="evidence" value="ECO:0007669"/>
    <property type="project" value="TreeGrafter"/>
</dbReference>
<dbReference type="Pfam" id="PF12724">
    <property type="entry name" value="Flavodoxin_5"/>
    <property type="match status" value="1"/>
</dbReference>
<organism evidence="2 3">
    <name type="scientific">Hujiaoplasma nucleasis</name>
    <dbReference type="NCBI Taxonomy" id="2725268"/>
    <lineage>
        <taxon>Bacteria</taxon>
        <taxon>Bacillati</taxon>
        <taxon>Mycoplasmatota</taxon>
        <taxon>Mollicutes</taxon>
        <taxon>Candidatus Izemoplasmatales</taxon>
        <taxon>Hujiaoplasmataceae</taxon>
        <taxon>Hujiaoplasma</taxon>
    </lineage>
</organism>
<dbReference type="RefSeq" id="WP_312031353.1">
    <property type="nucleotide sequence ID" value="NZ_CP051151.1"/>
</dbReference>
<dbReference type="InterPro" id="IPR026816">
    <property type="entry name" value="Flavodoxin_dom"/>
</dbReference>
<dbReference type="InterPro" id="IPR052200">
    <property type="entry name" value="Protoporphyrinogen_IX_DH"/>
</dbReference>
<evidence type="ECO:0000313" key="3">
    <source>
        <dbReference type="Proteomes" id="UP000512167"/>
    </source>
</evidence>
<dbReference type="GO" id="GO:0009055">
    <property type="term" value="F:electron transfer activity"/>
    <property type="evidence" value="ECO:0007669"/>
    <property type="project" value="InterPro"/>
</dbReference>
<evidence type="ECO:0000259" key="1">
    <source>
        <dbReference type="PROSITE" id="PS50902"/>
    </source>
</evidence>
<accession>A0A7L6N7J7</accession>
<dbReference type="PROSITE" id="PS50902">
    <property type="entry name" value="FLAVODOXIN_LIKE"/>
    <property type="match status" value="1"/>
</dbReference>
<dbReference type="PROSITE" id="PS00201">
    <property type="entry name" value="FLAVODOXIN"/>
    <property type="match status" value="1"/>
</dbReference>
<reference evidence="2 3" key="1">
    <citation type="submission" date="2020-04" db="EMBL/GenBank/DDBJ databases">
        <authorList>
            <person name="Zheng R.K."/>
            <person name="Sun C.M."/>
        </authorList>
    </citation>
    <scope>NUCLEOTIDE SEQUENCE [LARGE SCALE GENOMIC DNA]</scope>
    <source>
        <strain evidence="3">zrk29</strain>
    </source>
</reference>
<dbReference type="GO" id="GO:0070819">
    <property type="term" value="F:menaquinone-dependent protoporphyrinogen oxidase activity"/>
    <property type="evidence" value="ECO:0007669"/>
    <property type="project" value="TreeGrafter"/>
</dbReference>
<evidence type="ECO:0000313" key="2">
    <source>
        <dbReference type="EMBL" id="QLY40514.1"/>
    </source>
</evidence>
<dbReference type="Gene3D" id="3.40.50.360">
    <property type="match status" value="1"/>
</dbReference>
<dbReference type="Proteomes" id="UP000512167">
    <property type="component" value="Chromosome"/>
</dbReference>
<dbReference type="PANTHER" id="PTHR38030">
    <property type="entry name" value="PROTOPORPHYRINOGEN IX DEHYDROGENASE [MENAQUINONE]"/>
    <property type="match status" value="1"/>
</dbReference>
<dbReference type="EMBL" id="CP051151">
    <property type="protein sequence ID" value="QLY40514.1"/>
    <property type="molecule type" value="Genomic_DNA"/>
</dbReference>
<feature type="domain" description="Flavodoxin-like" evidence="1">
    <location>
        <begin position="4"/>
        <end position="146"/>
    </location>
</feature>
<dbReference type="SUPFAM" id="SSF52218">
    <property type="entry name" value="Flavoproteins"/>
    <property type="match status" value="1"/>
</dbReference>
<dbReference type="InterPro" id="IPR001226">
    <property type="entry name" value="Flavodoxin_CS"/>
</dbReference>
<dbReference type="KEGG" id="tbk:HF295_06475"/>
<gene>
    <name evidence="2" type="ORF">HF295_06475</name>
</gene>